<protein>
    <submittedName>
        <fullName evidence="1">Uncharacterized protein</fullName>
    </submittedName>
</protein>
<organism evidence="1 2">
    <name type="scientific">Streptomyces longwoodensis</name>
    <dbReference type="NCBI Taxonomy" id="68231"/>
    <lineage>
        <taxon>Bacteria</taxon>
        <taxon>Bacillati</taxon>
        <taxon>Actinomycetota</taxon>
        <taxon>Actinomycetes</taxon>
        <taxon>Kitasatosporales</taxon>
        <taxon>Streptomycetaceae</taxon>
        <taxon>Streptomyces</taxon>
    </lineage>
</organism>
<reference evidence="1 2" key="1">
    <citation type="submission" date="2015-10" db="EMBL/GenBank/DDBJ databases">
        <title>Draft genome sequence of Streptomyces longwoodensis DSM 41677, type strain for the species Streptomyces longwoodensis.</title>
        <authorList>
            <person name="Ruckert C."/>
            <person name="Winkler A."/>
            <person name="Kalinowski J."/>
            <person name="Kampfer P."/>
            <person name="Glaeser S."/>
        </authorList>
    </citation>
    <scope>NUCLEOTIDE SEQUENCE [LARGE SCALE GENOMIC DNA]</scope>
    <source>
        <strain evidence="1 2">DSM 41677</strain>
    </source>
</reference>
<accession>A0A117QQE5</accession>
<dbReference type="Proteomes" id="UP000053271">
    <property type="component" value="Unassembled WGS sequence"/>
</dbReference>
<evidence type="ECO:0000313" key="2">
    <source>
        <dbReference type="Proteomes" id="UP000053271"/>
    </source>
</evidence>
<gene>
    <name evidence="1" type="ORF">AQJ30_04075</name>
</gene>
<dbReference type="AlphaFoldDB" id="A0A117QQE5"/>
<dbReference type="GeneID" id="91430177"/>
<proteinExistence type="predicted"/>
<dbReference type="RefSeq" id="WP_067228538.1">
    <property type="nucleotide sequence ID" value="NZ_KQ948549.1"/>
</dbReference>
<dbReference type="EMBL" id="LMWS01000005">
    <property type="protein sequence ID" value="KUN41068.1"/>
    <property type="molecule type" value="Genomic_DNA"/>
</dbReference>
<evidence type="ECO:0000313" key="1">
    <source>
        <dbReference type="EMBL" id="KUN41068.1"/>
    </source>
</evidence>
<name>A0A117QQE5_9ACTN</name>
<sequence length="64" mass="6392">MLVQGLGQLSVGLPGGLEFGLSLLQGGGQVGGVLFQLDRLDERSRSAVAAALAGLRELASSPAS</sequence>
<comment type="caution">
    <text evidence="1">The sequence shown here is derived from an EMBL/GenBank/DDBJ whole genome shotgun (WGS) entry which is preliminary data.</text>
</comment>
<keyword evidence="2" id="KW-1185">Reference proteome</keyword>